<reference evidence="5" key="2">
    <citation type="journal article" date="2023" name="Nat. Commun.">
        <title>Cultivation of marine bacteria of the SAR202 clade.</title>
        <authorList>
            <person name="Lim Y."/>
            <person name="Seo J.H."/>
            <person name="Giovannoni S.J."/>
            <person name="Kang I."/>
            <person name="Cho J.C."/>
        </authorList>
    </citation>
    <scope>NUCLEOTIDE SEQUENCE</scope>
    <source>
        <strain evidence="5">JH1073</strain>
    </source>
</reference>
<evidence type="ECO:0000256" key="2">
    <source>
        <dbReference type="ARBA" id="ARBA00023239"/>
    </source>
</evidence>
<protein>
    <submittedName>
        <fullName evidence="5">Thiamine pyrophosphate-binding protein</fullName>
    </submittedName>
</protein>
<evidence type="ECO:0000256" key="1">
    <source>
        <dbReference type="ARBA" id="ARBA00022793"/>
    </source>
</evidence>
<dbReference type="AlphaFoldDB" id="A0AAJ5ZCU6"/>
<dbReference type="Proteomes" id="UP001219901">
    <property type="component" value="Chromosome"/>
</dbReference>
<dbReference type="GO" id="GO:0030976">
    <property type="term" value="F:thiamine pyrophosphate binding"/>
    <property type="evidence" value="ECO:0007669"/>
    <property type="project" value="InterPro"/>
</dbReference>
<keyword evidence="6" id="KW-1185">Reference proteome</keyword>
<dbReference type="Gene3D" id="3.40.50.970">
    <property type="match status" value="1"/>
</dbReference>
<dbReference type="SUPFAM" id="SSF52518">
    <property type="entry name" value="Thiamin diphosphate-binding fold (THDP-binding)"/>
    <property type="match status" value="1"/>
</dbReference>
<accession>A0AAJ5ZCU6</accession>
<dbReference type="PANTHER" id="PTHR42818">
    <property type="entry name" value="SULFOPYRUVATE DECARBOXYLASE SUBUNIT ALPHA"/>
    <property type="match status" value="1"/>
</dbReference>
<dbReference type="EMBL" id="CP046147">
    <property type="protein sequence ID" value="WFG39027.1"/>
    <property type="molecule type" value="Genomic_DNA"/>
</dbReference>
<gene>
    <name evidence="4" type="ORF">GKO46_04105</name>
    <name evidence="5" type="ORF">GKO48_05155</name>
</gene>
<organism evidence="5 6">
    <name type="scientific">Candidatus Lucifugimonas marina</name>
    <dbReference type="NCBI Taxonomy" id="3038979"/>
    <lineage>
        <taxon>Bacteria</taxon>
        <taxon>Bacillati</taxon>
        <taxon>Chloroflexota</taxon>
        <taxon>Dehalococcoidia</taxon>
        <taxon>SAR202 cluster</taxon>
        <taxon>Candidatus Lucifugimonadales</taxon>
        <taxon>Candidatus Lucifugimonadaceae</taxon>
        <taxon>Candidatus Lucifugimonas</taxon>
    </lineage>
</organism>
<dbReference type="GO" id="GO:0016831">
    <property type="term" value="F:carboxy-lyase activity"/>
    <property type="evidence" value="ECO:0007669"/>
    <property type="project" value="UniProtKB-KW"/>
</dbReference>
<keyword evidence="2" id="KW-0456">Lyase</keyword>
<dbReference type="Pfam" id="PF02775">
    <property type="entry name" value="TPP_enzyme_C"/>
    <property type="match status" value="1"/>
</dbReference>
<dbReference type="Proteomes" id="UP001321249">
    <property type="component" value="Unassembled WGS sequence"/>
</dbReference>
<evidence type="ECO:0000313" key="5">
    <source>
        <dbReference type="EMBL" id="WFG39027.1"/>
    </source>
</evidence>
<name>A0AAJ5ZCU6_9CHLR</name>
<evidence type="ECO:0000313" key="6">
    <source>
        <dbReference type="Proteomes" id="UP001219901"/>
    </source>
</evidence>
<proteinExistence type="predicted"/>
<reference evidence="6" key="3">
    <citation type="submission" date="2023-06" db="EMBL/GenBank/DDBJ databases">
        <title>Pangenomics reveal diversification of enzyme families and niche specialization in globally abundant SAR202 bacteria.</title>
        <authorList>
            <person name="Saw J.H.W."/>
        </authorList>
    </citation>
    <scope>NUCLEOTIDE SEQUENCE [LARGE SCALE GENOMIC DNA]</scope>
    <source>
        <strain evidence="6">JH1073</strain>
    </source>
</reference>
<dbReference type="RefSeq" id="WP_342822305.1">
    <property type="nucleotide sequence ID" value="NZ_CP046146.1"/>
</dbReference>
<reference evidence="6 7" key="1">
    <citation type="submission" date="2019-11" db="EMBL/GenBank/DDBJ databases">
        <authorList>
            <person name="Cho J.-C."/>
        </authorList>
    </citation>
    <scope>NUCLEOTIDE SEQUENCE [LARGE SCALE GENOMIC DNA]</scope>
    <source>
        <strain evidence="5 6">JH1073</strain>
        <strain evidence="4 7">JH702</strain>
    </source>
</reference>
<evidence type="ECO:0000313" key="4">
    <source>
        <dbReference type="EMBL" id="MDG0866254.1"/>
    </source>
</evidence>
<dbReference type="InterPro" id="IPR051818">
    <property type="entry name" value="TPP_dependent_decarboxylase"/>
</dbReference>
<dbReference type="InterPro" id="IPR011766">
    <property type="entry name" value="TPP_enzyme_TPP-bd"/>
</dbReference>
<dbReference type="InterPro" id="IPR029061">
    <property type="entry name" value="THDP-binding"/>
</dbReference>
<sequence length="202" mass="21494">MITYADACRVLNESRGDAVAVTTMTQTKYWNQVSQEPDLDIGIANGMSKASSVALGIALGDSERSVFCLDADGSLLMNFGALATIAGMAPKNLYHFVFNNGIYSVTGGQPLPSPNVEYAKAAEACGYAAAFKFDDIESLDSALPEILSSAGPILIEIIIKGEPQAEGVDQTWESNAQMPLQLRALRKRLTGNDDWGPGGPFI</sequence>
<dbReference type="PANTHER" id="PTHR42818:SF1">
    <property type="entry name" value="SULFOPYRUVATE DECARBOXYLASE"/>
    <property type="match status" value="1"/>
</dbReference>
<evidence type="ECO:0000313" key="7">
    <source>
        <dbReference type="Proteomes" id="UP001321249"/>
    </source>
</evidence>
<feature type="domain" description="Thiamine pyrophosphate enzyme TPP-binding" evidence="3">
    <location>
        <begin position="39"/>
        <end position="157"/>
    </location>
</feature>
<dbReference type="EMBL" id="WMBE01000001">
    <property type="protein sequence ID" value="MDG0866254.1"/>
    <property type="molecule type" value="Genomic_DNA"/>
</dbReference>
<keyword evidence="1" id="KW-0210">Decarboxylase</keyword>
<evidence type="ECO:0000259" key="3">
    <source>
        <dbReference type="Pfam" id="PF02775"/>
    </source>
</evidence>